<organism evidence="2 6">
    <name type="scientific">Parabacteroides merdae</name>
    <dbReference type="NCBI Taxonomy" id="46503"/>
    <lineage>
        <taxon>Bacteria</taxon>
        <taxon>Pseudomonadati</taxon>
        <taxon>Bacteroidota</taxon>
        <taxon>Bacteroidia</taxon>
        <taxon>Bacteroidales</taxon>
        <taxon>Tannerellaceae</taxon>
        <taxon>Parabacteroides</taxon>
    </lineage>
</organism>
<comment type="caution">
    <text evidence="2">The sequence shown here is derived from an EMBL/GenBank/DDBJ whole genome shotgun (WGS) entry which is preliminary data.</text>
</comment>
<evidence type="ECO:0000313" key="4">
    <source>
        <dbReference type="Proteomes" id="UP000261088"/>
    </source>
</evidence>
<dbReference type="EMBL" id="QRKC01000007">
    <property type="protein sequence ID" value="RHH75689.1"/>
    <property type="molecule type" value="Genomic_DNA"/>
</dbReference>
<evidence type="ECO:0000313" key="6">
    <source>
        <dbReference type="Proteomes" id="UP000285173"/>
    </source>
</evidence>
<name>A0A3R5ZQ75_9BACT</name>
<evidence type="ECO:0000313" key="1">
    <source>
        <dbReference type="EMBL" id="RGN47026.1"/>
    </source>
</evidence>
<protein>
    <submittedName>
        <fullName evidence="2">Uncharacterized protein</fullName>
    </submittedName>
</protein>
<sequence length="82" mass="9567">MLWPTELKRQVGKLTTSRRYNQVPLLRSSPGGFRGSMPCRTYPGAKVDIIFYNASVFCVYECYLFVSGWKPFVFRCVKKCMR</sequence>
<evidence type="ECO:0000313" key="2">
    <source>
        <dbReference type="EMBL" id="RGZ50669.1"/>
    </source>
</evidence>
<dbReference type="Proteomes" id="UP000285173">
    <property type="component" value="Unassembled WGS sequence"/>
</dbReference>
<dbReference type="Proteomes" id="UP000261088">
    <property type="component" value="Unassembled WGS sequence"/>
</dbReference>
<gene>
    <name evidence="3" type="ORF">DW191_14435</name>
    <name evidence="2" type="ORF">DW986_02190</name>
    <name evidence="1" type="ORF">DXB61_16580</name>
</gene>
<dbReference type="Proteomes" id="UP000283732">
    <property type="component" value="Unassembled WGS sequence"/>
</dbReference>
<evidence type="ECO:0000313" key="5">
    <source>
        <dbReference type="Proteomes" id="UP000283732"/>
    </source>
</evidence>
<dbReference type="EMBL" id="QSUP01000030">
    <property type="protein sequence ID" value="RGN47026.1"/>
    <property type="molecule type" value="Genomic_DNA"/>
</dbReference>
<accession>A0A3R5ZQ75</accession>
<proteinExistence type="predicted"/>
<reference evidence="4 5" key="1">
    <citation type="submission" date="2018-08" db="EMBL/GenBank/DDBJ databases">
        <title>A genome reference for cultivated species of the human gut microbiota.</title>
        <authorList>
            <person name="Zou Y."/>
            <person name="Xue W."/>
            <person name="Luo G."/>
        </authorList>
    </citation>
    <scope>NUCLEOTIDE SEQUENCE [LARGE SCALE GENOMIC DNA]</scope>
    <source>
        <strain evidence="3 5">AM16-50</strain>
        <strain evidence="2 6">AM50-15</strain>
        <strain evidence="1 4">OM05-11AA</strain>
    </source>
</reference>
<dbReference type="EMBL" id="QSEF01000003">
    <property type="protein sequence ID" value="RGZ50669.1"/>
    <property type="molecule type" value="Genomic_DNA"/>
</dbReference>
<evidence type="ECO:0000313" key="3">
    <source>
        <dbReference type="EMBL" id="RHH75689.1"/>
    </source>
</evidence>
<dbReference type="AlphaFoldDB" id="A0A3R5ZQ75"/>